<organism evidence="2 3">
    <name type="scientific">Bordetella genomosp. 10</name>
    <dbReference type="NCBI Taxonomy" id="1416804"/>
    <lineage>
        <taxon>Bacteria</taxon>
        <taxon>Pseudomonadati</taxon>
        <taxon>Pseudomonadota</taxon>
        <taxon>Betaproteobacteria</taxon>
        <taxon>Burkholderiales</taxon>
        <taxon>Alcaligenaceae</taxon>
        <taxon>Bordetella</taxon>
    </lineage>
</organism>
<dbReference type="Pfam" id="PF02515">
    <property type="entry name" value="CoA_transf_3"/>
    <property type="match status" value="1"/>
</dbReference>
<dbReference type="InterPro" id="IPR023606">
    <property type="entry name" value="CoA-Trfase_III_dom_1_sf"/>
</dbReference>
<dbReference type="PANTHER" id="PTHR48207:SF3">
    <property type="entry name" value="SUCCINATE--HYDROXYMETHYLGLUTARATE COA-TRANSFERASE"/>
    <property type="match status" value="1"/>
</dbReference>
<dbReference type="AlphaFoldDB" id="A0A261RZJ4"/>
<protein>
    <submittedName>
        <fullName evidence="2">CoA transferase</fullName>
    </submittedName>
</protein>
<name>A0A261RZJ4_9BORD</name>
<dbReference type="Proteomes" id="UP000216020">
    <property type="component" value="Unassembled WGS sequence"/>
</dbReference>
<evidence type="ECO:0000313" key="2">
    <source>
        <dbReference type="EMBL" id="OZI30072.1"/>
    </source>
</evidence>
<sequence>MGALDHLRVLDLSRVLAGPWASQTLADLGADVIKIEKPGSGDDTRAWGPPWVEDAQWGEVPQSAYFVSANRNKRSVSVDIGHAEGQRIVAGLAARCDVVIENFKVGGLKAYGLDYGTLSRDHPGLVYCSITGFGQTGPYANRPGYDFLIQGMGGLMSITGRRDGEAGAGPLKVGVALTDILTGLYATVGIQAALAHRDRTGKGQHIDISLLDVQVACLANQAMNFLASGNQPPRLGNAHPNIVPYQDFPTRDGHIIVTVGNDAQFRRFADALGAPQWADDPRFSTNTARLSSRDALIPLIDARMRLKSTANWLEILEQASVPCGPINQLADVFTDPHVLHRGMKIPLPNGGGGSLDIVGSPLHMSETPVSYRSAPPILGAHTETVLAELLGYDRTRILALKNEGVVSTM</sequence>
<dbReference type="InterPro" id="IPR050483">
    <property type="entry name" value="CoA-transferase_III_domain"/>
</dbReference>
<dbReference type="PANTHER" id="PTHR48207">
    <property type="entry name" value="SUCCINATE--HYDROXYMETHYLGLUTARATE COA-TRANSFERASE"/>
    <property type="match status" value="1"/>
</dbReference>
<reference evidence="3" key="1">
    <citation type="submission" date="2017-05" db="EMBL/GenBank/DDBJ databases">
        <title>Complete and WGS of Bordetella genogroups.</title>
        <authorList>
            <person name="Spilker T."/>
            <person name="Lipuma J."/>
        </authorList>
    </citation>
    <scope>NUCLEOTIDE SEQUENCE [LARGE SCALE GENOMIC DNA]</scope>
    <source>
        <strain evidence="3">AU16122</strain>
    </source>
</reference>
<dbReference type="RefSeq" id="WP_094854510.1">
    <property type="nucleotide sequence ID" value="NZ_NEVM01000005.1"/>
</dbReference>
<dbReference type="OrthoDB" id="5294844at2"/>
<dbReference type="GO" id="GO:0008410">
    <property type="term" value="F:CoA-transferase activity"/>
    <property type="evidence" value="ECO:0007669"/>
    <property type="project" value="TreeGrafter"/>
</dbReference>
<keyword evidence="3" id="KW-1185">Reference proteome</keyword>
<evidence type="ECO:0000256" key="1">
    <source>
        <dbReference type="ARBA" id="ARBA00022679"/>
    </source>
</evidence>
<accession>A0A261RZJ4</accession>
<keyword evidence="1 2" id="KW-0808">Transferase</keyword>
<gene>
    <name evidence="2" type="ORF">CAL29_18555</name>
</gene>
<dbReference type="InterPro" id="IPR003673">
    <property type="entry name" value="CoA-Trfase_fam_III"/>
</dbReference>
<dbReference type="EMBL" id="NEVM01000005">
    <property type="protein sequence ID" value="OZI30072.1"/>
    <property type="molecule type" value="Genomic_DNA"/>
</dbReference>
<comment type="caution">
    <text evidence="2">The sequence shown here is derived from an EMBL/GenBank/DDBJ whole genome shotgun (WGS) entry which is preliminary data.</text>
</comment>
<dbReference type="SUPFAM" id="SSF89796">
    <property type="entry name" value="CoA-transferase family III (CaiB/BaiF)"/>
    <property type="match status" value="1"/>
</dbReference>
<dbReference type="Gene3D" id="3.40.50.10540">
    <property type="entry name" value="Crotonobetainyl-coa:carnitine coa-transferase, domain 1"/>
    <property type="match status" value="1"/>
</dbReference>
<proteinExistence type="predicted"/>
<dbReference type="InterPro" id="IPR044855">
    <property type="entry name" value="CoA-Trfase_III_dom3_sf"/>
</dbReference>
<dbReference type="Gene3D" id="3.30.1540.10">
    <property type="entry name" value="formyl-coa transferase, domain 3"/>
    <property type="match status" value="1"/>
</dbReference>
<evidence type="ECO:0000313" key="3">
    <source>
        <dbReference type="Proteomes" id="UP000216020"/>
    </source>
</evidence>